<dbReference type="Gene3D" id="3.10.450.50">
    <property type="match status" value="1"/>
</dbReference>
<reference evidence="1 2" key="1">
    <citation type="journal article" date="2023" name="Microb. Genom.">
        <title>Mesoterricola silvestris gen. nov., sp. nov., Mesoterricola sediminis sp. nov., Geothrix oryzae sp. nov., Geothrix edaphica sp. nov., Geothrix rubra sp. nov., and Geothrix limicola sp. nov., six novel members of Acidobacteriota isolated from soils.</title>
        <authorList>
            <person name="Weisberg A.J."/>
            <person name="Pearce E."/>
            <person name="Kramer C.G."/>
            <person name="Chang J.H."/>
            <person name="Clarke C.R."/>
        </authorList>
    </citation>
    <scope>NUCLEOTIDE SEQUENCE [LARGE SCALE GENOMIC DNA]</scope>
    <source>
        <strain evidence="1 2">NE20-4-1</strain>
    </source>
</reference>
<keyword evidence="2" id="KW-1185">Reference proteome</keyword>
<evidence type="ECO:0000313" key="2">
    <source>
        <dbReference type="Proteomes" id="UP001282474"/>
    </source>
</evidence>
<protein>
    <recommendedName>
        <fullName evidence="3">SnoaL-like domain-containing protein</fullName>
    </recommendedName>
</protein>
<accession>A0ABU4MXZ6</accession>
<organism evidence="1 2">
    <name type="scientific">Streptomyces caniscabiei</name>
    <dbReference type="NCBI Taxonomy" id="2746961"/>
    <lineage>
        <taxon>Bacteria</taxon>
        <taxon>Bacillati</taxon>
        <taxon>Actinomycetota</taxon>
        <taxon>Actinomycetes</taxon>
        <taxon>Kitasatosporales</taxon>
        <taxon>Streptomycetaceae</taxon>
        <taxon>Streptomyces</taxon>
    </lineage>
</organism>
<sequence>MGPDAKDVVRESIAALNRHDWHRAGRLMTPDSNYTIQSYDLPGAATPTDGATHGRAGDGLDAGCGWTCPAEWTRARENPQQRCADI</sequence>
<evidence type="ECO:0000313" key="1">
    <source>
        <dbReference type="EMBL" id="MDX3041976.1"/>
    </source>
</evidence>
<dbReference type="SUPFAM" id="SSF54427">
    <property type="entry name" value="NTF2-like"/>
    <property type="match status" value="1"/>
</dbReference>
<gene>
    <name evidence="1" type="ORF">PV383_33035</name>
</gene>
<proteinExistence type="predicted"/>
<dbReference type="EMBL" id="JARAWJ010000032">
    <property type="protein sequence ID" value="MDX3041976.1"/>
    <property type="molecule type" value="Genomic_DNA"/>
</dbReference>
<comment type="caution">
    <text evidence="1">The sequence shown here is derived from an EMBL/GenBank/DDBJ whole genome shotgun (WGS) entry which is preliminary data.</text>
</comment>
<dbReference type="Proteomes" id="UP001282474">
    <property type="component" value="Unassembled WGS sequence"/>
</dbReference>
<name>A0ABU4MXZ6_9ACTN</name>
<dbReference type="InterPro" id="IPR032710">
    <property type="entry name" value="NTF2-like_dom_sf"/>
</dbReference>
<evidence type="ECO:0008006" key="3">
    <source>
        <dbReference type="Google" id="ProtNLM"/>
    </source>
</evidence>
<dbReference type="RefSeq" id="WP_193381806.1">
    <property type="nucleotide sequence ID" value="NZ_JABXWF010000028.1"/>
</dbReference>